<dbReference type="InterPro" id="IPR019140">
    <property type="entry name" value="MCM_complex-bd"/>
</dbReference>
<dbReference type="GO" id="GO:0005634">
    <property type="term" value="C:nucleus"/>
    <property type="evidence" value="ECO:0007669"/>
    <property type="project" value="UniProtKB-SubCell"/>
</dbReference>
<evidence type="ECO:0000256" key="4">
    <source>
        <dbReference type="ARBA" id="ARBA00023242"/>
    </source>
</evidence>
<dbReference type="PANTHER" id="PTHR13489">
    <property type="entry name" value="MINI-CHROMOSOME MAINTENANCE COMPLEX-BINDING PROTEIN"/>
    <property type="match status" value="1"/>
</dbReference>
<dbReference type="AlphaFoldDB" id="A0A8B6EY83"/>
<evidence type="ECO:0000313" key="6">
    <source>
        <dbReference type="EMBL" id="VDI40540.1"/>
    </source>
</evidence>
<evidence type="ECO:0000256" key="3">
    <source>
        <dbReference type="ARBA" id="ARBA00015405"/>
    </source>
</evidence>
<evidence type="ECO:0000256" key="2">
    <source>
        <dbReference type="ARBA" id="ARBA00007925"/>
    </source>
</evidence>
<feature type="non-terminal residue" evidence="6">
    <location>
        <position position="571"/>
    </location>
</feature>
<comment type="similarity">
    <text evidence="2">Belongs to the MCMBP family.</text>
</comment>
<keyword evidence="5" id="KW-0175">Coiled coil</keyword>
<dbReference type="PANTHER" id="PTHR13489:SF0">
    <property type="entry name" value="MINI-CHROMOSOME MAINTENANCE COMPLEX-BINDING PROTEIN"/>
    <property type="match status" value="1"/>
</dbReference>
<protein>
    <recommendedName>
        <fullName evidence="3">Mini-chromosome maintenance complex-binding protein</fullName>
    </recommendedName>
</protein>
<keyword evidence="4" id="KW-0539">Nucleus</keyword>
<gene>
    <name evidence="6" type="ORF">MGAL_10B087586</name>
</gene>
<dbReference type="OrthoDB" id="329666at2759"/>
<sequence length="571" mass="65572">THRNSIRPLISVLKAIDFEYGSRNRLNTRNRLITRNRYERSGLMVAPSLGTCPGHGTLVVGSDVYNRSPTTDMLKKMFFKFNTEFNKCKNWATCIKTILYDLVRCRKIKQITNQLARNSLVQRAYFLYRGYQTQFSINEVVLSRWLKIIGFTNLTIVIDSLLHYRLEFRVFQIDERYRDLLYTIYDDIDKFKVNDMVEFIGILSVDPALAQFNPDNQPEEFGVEGYQPPVEEINAHAPPPSLVPRLHAVLCNKLTHNNPLLPQIPDTDEYKAKFQQLEQEIDTLRGRIMELLEHALLGDSLAAEFFLLHLLSSVYGRADVMPLGKFSLNLSHCPVTPKYGQLLQVFMAGLLSQSHLLPLSIENMNTLRLCPEKDYTANRLKSGVLQLPERTSLVIDETVLQPGQLEAGGVKNMTALGNLISWQKVEYDFSYHKQDFMANIAVMILSEAKSILPSDCLLPLEAKIMPEDWIAHFSMLESGMTAELLTKIRTYITLAKHINYSLTDELQKIIQDDFVDMRKVDSKSMTVDDFHSLLCTVRLLSLSYLKSTPTQTLWRRAKNMDSERKRRISST</sequence>
<comment type="caution">
    <text evidence="6">The sequence shown here is derived from an EMBL/GenBank/DDBJ whole genome shotgun (WGS) entry which is preliminary data.</text>
</comment>
<evidence type="ECO:0000313" key="7">
    <source>
        <dbReference type="Proteomes" id="UP000596742"/>
    </source>
</evidence>
<feature type="coiled-coil region" evidence="5">
    <location>
        <begin position="267"/>
        <end position="294"/>
    </location>
</feature>
<keyword evidence="7" id="KW-1185">Reference proteome</keyword>
<evidence type="ECO:0000256" key="1">
    <source>
        <dbReference type="ARBA" id="ARBA00004123"/>
    </source>
</evidence>
<dbReference type="Pfam" id="PF09739">
    <property type="entry name" value="MCM_bind"/>
    <property type="match status" value="1"/>
</dbReference>
<organism evidence="6 7">
    <name type="scientific">Mytilus galloprovincialis</name>
    <name type="common">Mediterranean mussel</name>
    <dbReference type="NCBI Taxonomy" id="29158"/>
    <lineage>
        <taxon>Eukaryota</taxon>
        <taxon>Metazoa</taxon>
        <taxon>Spiralia</taxon>
        <taxon>Lophotrochozoa</taxon>
        <taxon>Mollusca</taxon>
        <taxon>Bivalvia</taxon>
        <taxon>Autobranchia</taxon>
        <taxon>Pteriomorphia</taxon>
        <taxon>Mytilida</taxon>
        <taxon>Mytiloidea</taxon>
        <taxon>Mytilidae</taxon>
        <taxon>Mytilinae</taxon>
        <taxon>Mytilus</taxon>
    </lineage>
</organism>
<evidence type="ECO:0000256" key="5">
    <source>
        <dbReference type="SAM" id="Coils"/>
    </source>
</evidence>
<dbReference type="GO" id="GO:0003682">
    <property type="term" value="F:chromatin binding"/>
    <property type="evidence" value="ECO:0007669"/>
    <property type="project" value="TreeGrafter"/>
</dbReference>
<reference evidence="6" key="1">
    <citation type="submission" date="2018-11" db="EMBL/GenBank/DDBJ databases">
        <authorList>
            <person name="Alioto T."/>
            <person name="Alioto T."/>
        </authorList>
    </citation>
    <scope>NUCLEOTIDE SEQUENCE</scope>
</reference>
<dbReference type="GO" id="GO:0006261">
    <property type="term" value="P:DNA-templated DNA replication"/>
    <property type="evidence" value="ECO:0007669"/>
    <property type="project" value="TreeGrafter"/>
</dbReference>
<name>A0A8B6EY83_MYTGA</name>
<dbReference type="EMBL" id="UYJE01005812">
    <property type="protein sequence ID" value="VDI40540.1"/>
    <property type="molecule type" value="Genomic_DNA"/>
</dbReference>
<dbReference type="Proteomes" id="UP000596742">
    <property type="component" value="Unassembled WGS sequence"/>
</dbReference>
<proteinExistence type="inferred from homology"/>
<accession>A0A8B6EY83</accession>
<comment type="subcellular location">
    <subcellularLocation>
        <location evidence="1">Nucleus</location>
    </subcellularLocation>
</comment>